<feature type="transmembrane region" description="Helical" evidence="7">
    <location>
        <begin position="400"/>
        <end position="421"/>
    </location>
</feature>
<dbReference type="GO" id="GO:0055085">
    <property type="term" value="P:transmembrane transport"/>
    <property type="evidence" value="ECO:0007669"/>
    <property type="project" value="InterPro"/>
</dbReference>
<dbReference type="Pfam" id="PF00528">
    <property type="entry name" value="BPD_transp_1"/>
    <property type="match status" value="2"/>
</dbReference>
<evidence type="ECO:0000256" key="7">
    <source>
        <dbReference type="RuleBase" id="RU363032"/>
    </source>
</evidence>
<gene>
    <name evidence="9" type="ORF">JCM21714_3010</name>
</gene>
<feature type="transmembrane region" description="Helical" evidence="7">
    <location>
        <begin position="536"/>
        <end position="555"/>
    </location>
</feature>
<evidence type="ECO:0000256" key="6">
    <source>
        <dbReference type="ARBA" id="ARBA00023136"/>
    </source>
</evidence>
<name>W4VKI8_9BACI</name>
<dbReference type="SUPFAM" id="SSF161098">
    <property type="entry name" value="MetI-like"/>
    <property type="match status" value="2"/>
</dbReference>
<feature type="transmembrane region" description="Helical" evidence="7">
    <location>
        <begin position="258"/>
        <end position="279"/>
    </location>
</feature>
<dbReference type="Proteomes" id="UP000019102">
    <property type="component" value="Unassembled WGS sequence"/>
</dbReference>
<evidence type="ECO:0000259" key="8">
    <source>
        <dbReference type="PROSITE" id="PS50928"/>
    </source>
</evidence>
<protein>
    <submittedName>
        <fullName evidence="9">Sugar ABC transporter</fullName>
    </submittedName>
</protein>
<keyword evidence="10" id="KW-1185">Reference proteome</keyword>
<dbReference type="STRING" id="1298598.JCM21714_3010"/>
<organism evidence="9 10">
    <name type="scientific">Gracilibacillus boraciitolerans JCM 21714</name>
    <dbReference type="NCBI Taxonomy" id="1298598"/>
    <lineage>
        <taxon>Bacteria</taxon>
        <taxon>Bacillati</taxon>
        <taxon>Bacillota</taxon>
        <taxon>Bacilli</taxon>
        <taxon>Bacillales</taxon>
        <taxon>Bacillaceae</taxon>
        <taxon>Gracilibacillus</taxon>
    </lineage>
</organism>
<keyword evidence="4 7" id="KW-0812">Transmembrane</keyword>
<proteinExistence type="inferred from homology"/>
<feature type="transmembrane region" description="Helical" evidence="7">
    <location>
        <begin position="364"/>
        <end position="388"/>
    </location>
</feature>
<dbReference type="Gene3D" id="1.10.3720.10">
    <property type="entry name" value="MetI-like"/>
    <property type="match status" value="2"/>
</dbReference>
<dbReference type="GO" id="GO:0005886">
    <property type="term" value="C:plasma membrane"/>
    <property type="evidence" value="ECO:0007669"/>
    <property type="project" value="UniProtKB-SubCell"/>
</dbReference>
<feature type="transmembrane region" description="Helical" evidence="7">
    <location>
        <begin position="433"/>
        <end position="454"/>
    </location>
</feature>
<dbReference type="PANTHER" id="PTHR43744">
    <property type="entry name" value="ABC TRANSPORTER PERMEASE PROTEIN MG189-RELATED-RELATED"/>
    <property type="match status" value="1"/>
</dbReference>
<keyword evidence="2 7" id="KW-0813">Transport</keyword>
<feature type="transmembrane region" description="Helical" evidence="7">
    <location>
        <begin position="12"/>
        <end position="37"/>
    </location>
</feature>
<feature type="domain" description="ABC transmembrane type-1" evidence="8">
    <location>
        <begin position="68"/>
        <end position="279"/>
    </location>
</feature>
<comment type="similarity">
    <text evidence="7">Belongs to the binding-protein-dependent transport system permease family.</text>
</comment>
<evidence type="ECO:0000256" key="2">
    <source>
        <dbReference type="ARBA" id="ARBA00022448"/>
    </source>
</evidence>
<evidence type="ECO:0000256" key="4">
    <source>
        <dbReference type="ARBA" id="ARBA00022692"/>
    </source>
</evidence>
<sequence length="567" mass="64194">MKNLSDNKLGWLFASPYLLYTLIFFLIPLVWSIYLAFTNWDMIAPNYEFVVFENFIDALQHSGVQSAFFVTFKFLAIFVPMVTLASLMVAMAVQGLPRFKGLFLIGFFLPYLASGVVSSLIVKGILSYNSPVNEFLRGTFGLDIDWLGTPFSALLVVSVIIAWKFSGYYALILTAGLESINKEIYEAAAIDGINRWQQFWKVTIPMLYPALFTTLILSVGVTFGVFTEVYQLTGGGPNYATNTWQMEIYTQAFTNLKAGYASAVALISAVVTFVGIYVFKKLLEVWGGNDMVGANKKKTLFIRYILSFSLLGIMVFPYLYMVIMSFADWSQVDRKLIPTSFTLRSYEWLFVGGEVVDPKPWLRAFFNTFIVSAVSTFLMMITGIVVAYTLAKIKFKGGKFLSNAILFQMFFPAVILLVPMFLMIQDIGLYDTYWAMIIPKALSLWAVFMYTNFFRAIPDTFIESAKLDGASTFQIMIKIAVPMSKSITTVIFLFLFMERWTELLWDMIVVRSENMLTLNVLISQMFGPYGGYPGPMYAASVLLTIPIIILFLFFAKSFKEGMQFTLK</sequence>
<dbReference type="InterPro" id="IPR035906">
    <property type="entry name" value="MetI-like_sf"/>
</dbReference>
<dbReference type="PROSITE" id="PS50928">
    <property type="entry name" value="ABC_TM1"/>
    <property type="match status" value="2"/>
</dbReference>
<dbReference type="EMBL" id="BAVS01000017">
    <property type="protein sequence ID" value="GAE93895.1"/>
    <property type="molecule type" value="Genomic_DNA"/>
</dbReference>
<dbReference type="CDD" id="cd06261">
    <property type="entry name" value="TM_PBP2"/>
    <property type="match status" value="2"/>
</dbReference>
<feature type="transmembrane region" description="Helical" evidence="7">
    <location>
        <begin position="206"/>
        <end position="226"/>
    </location>
</feature>
<keyword evidence="6 7" id="KW-0472">Membrane</keyword>
<reference evidence="9 10" key="1">
    <citation type="journal article" date="2014" name="Genome Announc.">
        <title>Draft Genome Sequence of the Boron-Tolerant and Moderately Halotolerant Bacterium Gracilibacillus boraciitolerans JCM 21714T.</title>
        <authorList>
            <person name="Ahmed I."/>
            <person name="Oshima K."/>
            <person name="Suda W."/>
            <person name="Kitamura K."/>
            <person name="Iida T."/>
            <person name="Ohmori Y."/>
            <person name="Fujiwara T."/>
            <person name="Hattori M."/>
            <person name="Ohkuma M."/>
        </authorList>
    </citation>
    <scope>NUCLEOTIDE SEQUENCE [LARGE SCALE GENOMIC DNA]</scope>
    <source>
        <strain evidence="9 10">JCM 21714</strain>
    </source>
</reference>
<accession>W4VKI8</accession>
<feature type="transmembrane region" description="Helical" evidence="7">
    <location>
        <begin position="67"/>
        <end position="90"/>
    </location>
</feature>
<dbReference type="eggNOG" id="COG0395">
    <property type="taxonomic scope" value="Bacteria"/>
</dbReference>
<evidence type="ECO:0000256" key="1">
    <source>
        <dbReference type="ARBA" id="ARBA00004651"/>
    </source>
</evidence>
<feature type="transmembrane region" description="Helical" evidence="7">
    <location>
        <begin position="300"/>
        <end position="320"/>
    </location>
</feature>
<dbReference type="PANTHER" id="PTHR43744:SF12">
    <property type="entry name" value="ABC TRANSPORTER PERMEASE PROTEIN MG189-RELATED"/>
    <property type="match status" value="1"/>
</dbReference>
<feature type="transmembrane region" description="Helical" evidence="7">
    <location>
        <begin position="102"/>
        <end position="126"/>
    </location>
</feature>
<dbReference type="InterPro" id="IPR000515">
    <property type="entry name" value="MetI-like"/>
</dbReference>
<feature type="transmembrane region" description="Helical" evidence="7">
    <location>
        <begin position="475"/>
        <end position="497"/>
    </location>
</feature>
<comment type="subcellular location">
    <subcellularLocation>
        <location evidence="1 7">Cell membrane</location>
        <topology evidence="1 7">Multi-pass membrane protein</topology>
    </subcellularLocation>
</comment>
<evidence type="ECO:0000313" key="9">
    <source>
        <dbReference type="EMBL" id="GAE93895.1"/>
    </source>
</evidence>
<dbReference type="eggNOG" id="COG1175">
    <property type="taxonomic scope" value="Bacteria"/>
</dbReference>
<feature type="transmembrane region" description="Helical" evidence="7">
    <location>
        <begin position="146"/>
        <end position="163"/>
    </location>
</feature>
<keyword evidence="3" id="KW-1003">Cell membrane</keyword>
<evidence type="ECO:0000313" key="10">
    <source>
        <dbReference type="Proteomes" id="UP000019102"/>
    </source>
</evidence>
<comment type="caution">
    <text evidence="9">The sequence shown here is derived from an EMBL/GenBank/DDBJ whole genome shotgun (WGS) entry which is preliminary data.</text>
</comment>
<evidence type="ECO:0000256" key="5">
    <source>
        <dbReference type="ARBA" id="ARBA00022989"/>
    </source>
</evidence>
<evidence type="ECO:0000256" key="3">
    <source>
        <dbReference type="ARBA" id="ARBA00022475"/>
    </source>
</evidence>
<keyword evidence="5 7" id="KW-1133">Transmembrane helix</keyword>
<feature type="domain" description="ABC transmembrane type-1" evidence="8">
    <location>
        <begin position="365"/>
        <end position="554"/>
    </location>
</feature>
<dbReference type="AlphaFoldDB" id="W4VKI8"/>